<dbReference type="OrthoDB" id="329835at2759"/>
<dbReference type="InterPro" id="IPR001227">
    <property type="entry name" value="Ac_transferase_dom_sf"/>
</dbReference>
<gene>
    <name evidence="2" type="ORF">PVAND_004727</name>
</gene>
<dbReference type="GO" id="GO:0004312">
    <property type="term" value="F:fatty acid synthase activity"/>
    <property type="evidence" value="ECO:0007669"/>
    <property type="project" value="TreeGrafter"/>
</dbReference>
<protein>
    <recommendedName>
        <fullName evidence="1">Malonyl-CoA:ACP transacylase (MAT) domain-containing protein</fullName>
    </recommendedName>
</protein>
<proteinExistence type="predicted"/>
<name>A0A9J6BYF3_POLVA</name>
<dbReference type="Pfam" id="PF00698">
    <property type="entry name" value="Acyl_transf_1"/>
    <property type="match status" value="1"/>
</dbReference>
<evidence type="ECO:0000259" key="1">
    <source>
        <dbReference type="SMART" id="SM00827"/>
    </source>
</evidence>
<dbReference type="InterPro" id="IPR050091">
    <property type="entry name" value="PKS_NRPS_Biosynth_Enz"/>
</dbReference>
<dbReference type="SUPFAM" id="SSF52151">
    <property type="entry name" value="FabD/lysophospholipase-like"/>
    <property type="match status" value="1"/>
</dbReference>
<reference evidence="2" key="1">
    <citation type="submission" date="2021-03" db="EMBL/GenBank/DDBJ databases">
        <title>Chromosome level genome of the anhydrobiotic midge Polypedilum vanderplanki.</title>
        <authorList>
            <person name="Yoshida Y."/>
            <person name="Kikawada T."/>
            <person name="Gusev O."/>
        </authorList>
    </citation>
    <scope>NUCLEOTIDE SEQUENCE</scope>
    <source>
        <strain evidence="2">NIAS01</strain>
        <tissue evidence="2">Whole body or cell culture</tissue>
    </source>
</reference>
<comment type="caution">
    <text evidence="2">The sequence shown here is derived from an EMBL/GenBank/DDBJ whole genome shotgun (WGS) entry which is preliminary data.</text>
</comment>
<accession>A0A9J6BYF3</accession>
<dbReference type="InterPro" id="IPR016035">
    <property type="entry name" value="Acyl_Trfase/lysoPLipase"/>
</dbReference>
<sequence length="331" mass="37363">MRILLELSYEAIIDAGMCLKTLKDINNKTSKSKIPTIIKTFKQNPKIKNNQNDTQETDTERMFLWSGRTKSSIISIFDDISSRPIDVEHISLLQNSQVITSNKNSYRGFEVLKNENFQAVCIDYDIKYFSGIPRKIVFVFGGMGTQWHRMSRINLKGILNSTNKNVCENFHTSCIAIVSIEIALTDIFEALGVKFDFIIGHSVSEIACAYADKCLTREKVLTAAYLRAKLTIDSKIHGRSLAVVGVHYSKLTHLPPVANVLLALISKKNFVNEVPSAGIAFHSRYIKKVGEKHKKALKKLIKSPKIRSSKWITTSYPKNCESNNINNQMES</sequence>
<dbReference type="Gene3D" id="3.30.70.3290">
    <property type="match status" value="1"/>
</dbReference>
<dbReference type="SMART" id="SM00827">
    <property type="entry name" value="PKS_AT"/>
    <property type="match status" value="1"/>
</dbReference>
<dbReference type="AlphaFoldDB" id="A0A9J6BYF3"/>
<dbReference type="EMBL" id="JADBJN010000002">
    <property type="protein sequence ID" value="KAG5674778.1"/>
    <property type="molecule type" value="Genomic_DNA"/>
</dbReference>
<dbReference type="InterPro" id="IPR014043">
    <property type="entry name" value="Acyl_transferase_dom"/>
</dbReference>
<feature type="domain" description="Malonyl-CoA:ACP transacylase (MAT)" evidence="1">
    <location>
        <begin position="139"/>
        <end position="330"/>
    </location>
</feature>
<dbReference type="Gene3D" id="3.40.366.10">
    <property type="entry name" value="Malonyl-Coenzyme A Acyl Carrier Protein, domain 2"/>
    <property type="match status" value="1"/>
</dbReference>
<organism evidence="2 3">
    <name type="scientific">Polypedilum vanderplanki</name>
    <name type="common">Sleeping chironomid midge</name>
    <dbReference type="NCBI Taxonomy" id="319348"/>
    <lineage>
        <taxon>Eukaryota</taxon>
        <taxon>Metazoa</taxon>
        <taxon>Ecdysozoa</taxon>
        <taxon>Arthropoda</taxon>
        <taxon>Hexapoda</taxon>
        <taxon>Insecta</taxon>
        <taxon>Pterygota</taxon>
        <taxon>Neoptera</taxon>
        <taxon>Endopterygota</taxon>
        <taxon>Diptera</taxon>
        <taxon>Nematocera</taxon>
        <taxon>Chironomoidea</taxon>
        <taxon>Chironomidae</taxon>
        <taxon>Chironominae</taxon>
        <taxon>Polypedilum</taxon>
        <taxon>Polypedilum</taxon>
    </lineage>
</organism>
<evidence type="ECO:0000313" key="2">
    <source>
        <dbReference type="EMBL" id="KAG5674778.1"/>
    </source>
</evidence>
<evidence type="ECO:0000313" key="3">
    <source>
        <dbReference type="Proteomes" id="UP001107558"/>
    </source>
</evidence>
<dbReference type="GO" id="GO:0006633">
    <property type="term" value="P:fatty acid biosynthetic process"/>
    <property type="evidence" value="ECO:0007669"/>
    <property type="project" value="TreeGrafter"/>
</dbReference>
<keyword evidence="3" id="KW-1185">Reference proteome</keyword>
<dbReference type="PANTHER" id="PTHR43775">
    <property type="entry name" value="FATTY ACID SYNTHASE"/>
    <property type="match status" value="1"/>
</dbReference>
<dbReference type="Proteomes" id="UP001107558">
    <property type="component" value="Chromosome 2"/>
</dbReference>
<dbReference type="PANTHER" id="PTHR43775:SF23">
    <property type="entry name" value="FATTY ACID SYNTHASE 3"/>
    <property type="match status" value="1"/>
</dbReference>
<dbReference type="Gene3D" id="1.10.287.1960">
    <property type="match status" value="1"/>
</dbReference>